<evidence type="ECO:0000313" key="2">
    <source>
        <dbReference type="EMBL" id="VFJ95177.1"/>
    </source>
</evidence>
<dbReference type="EMBL" id="CAADFI010000086">
    <property type="protein sequence ID" value="VFJ96037.1"/>
    <property type="molecule type" value="Genomic_DNA"/>
</dbReference>
<organism evidence="3">
    <name type="scientific">Candidatus Kentrum eta</name>
    <dbReference type="NCBI Taxonomy" id="2126337"/>
    <lineage>
        <taxon>Bacteria</taxon>
        <taxon>Pseudomonadati</taxon>
        <taxon>Pseudomonadota</taxon>
        <taxon>Gammaproteobacteria</taxon>
        <taxon>Candidatus Kentrum</taxon>
    </lineage>
</organism>
<dbReference type="EMBL" id="CAADFG010000083">
    <property type="protein sequence ID" value="VFJ95177.1"/>
    <property type="molecule type" value="Genomic_DNA"/>
</dbReference>
<dbReference type="AlphaFoldDB" id="A0A450UU29"/>
<sequence length="90" mass="9612">MDARLPGEIEDQAPQTEQCRDQRQPVHAPLGADGRKSGRSRQDHQKGADPLQSIQEIPSYGVIDRKPLAIEDKLVYFFGGGGGGGAGRAG</sequence>
<accession>A0A450UU29</accession>
<evidence type="ECO:0000313" key="3">
    <source>
        <dbReference type="EMBL" id="VFJ96037.1"/>
    </source>
</evidence>
<proteinExistence type="predicted"/>
<reference evidence="3" key="1">
    <citation type="submission" date="2019-02" db="EMBL/GenBank/DDBJ databases">
        <authorList>
            <person name="Gruber-Vodicka R. H."/>
            <person name="Seah K. B. B."/>
        </authorList>
    </citation>
    <scope>NUCLEOTIDE SEQUENCE</scope>
    <source>
        <strain evidence="4">BECK_SA2B12</strain>
        <strain evidence="2">BECK_SA2B15</strain>
        <strain evidence="3">BECK_SA2B20</strain>
    </source>
</reference>
<evidence type="ECO:0000256" key="1">
    <source>
        <dbReference type="SAM" id="MobiDB-lite"/>
    </source>
</evidence>
<gene>
    <name evidence="2" type="ORF">BECKH772A_GA0070896_100836</name>
    <name evidence="3" type="ORF">BECKH772B_GA0070898_100866</name>
    <name evidence="4" type="ORF">BECKH772C_GA0070978_100826</name>
</gene>
<feature type="region of interest" description="Disordered" evidence="1">
    <location>
        <begin position="1"/>
        <end position="55"/>
    </location>
</feature>
<feature type="compositionally biased region" description="Basic and acidic residues" evidence="1">
    <location>
        <begin position="33"/>
        <end position="47"/>
    </location>
</feature>
<protein>
    <submittedName>
        <fullName evidence="3">Uncharacterized protein</fullName>
    </submittedName>
</protein>
<evidence type="ECO:0000313" key="4">
    <source>
        <dbReference type="EMBL" id="VFK02123.1"/>
    </source>
</evidence>
<name>A0A450UU29_9GAMM</name>
<dbReference type="EMBL" id="CAADFJ010000082">
    <property type="protein sequence ID" value="VFK02123.1"/>
    <property type="molecule type" value="Genomic_DNA"/>
</dbReference>